<feature type="compositionally biased region" description="Basic and acidic residues" evidence="7">
    <location>
        <begin position="445"/>
        <end position="464"/>
    </location>
</feature>
<dbReference type="InterPro" id="IPR021109">
    <property type="entry name" value="Peptidase_aspartic_dom_sf"/>
</dbReference>
<dbReference type="InterPro" id="IPR001461">
    <property type="entry name" value="Aspartic_peptidase_A1"/>
</dbReference>
<dbReference type="GO" id="GO:0006508">
    <property type="term" value="P:proteolysis"/>
    <property type="evidence" value="ECO:0007669"/>
    <property type="project" value="UniProtKB-KW"/>
</dbReference>
<organism evidence="9 10">
    <name type="scientific">Plasmodium ovale wallikeri</name>
    <dbReference type="NCBI Taxonomy" id="864142"/>
    <lineage>
        <taxon>Eukaryota</taxon>
        <taxon>Sar</taxon>
        <taxon>Alveolata</taxon>
        <taxon>Apicomplexa</taxon>
        <taxon>Aconoidasida</taxon>
        <taxon>Haemosporida</taxon>
        <taxon>Plasmodiidae</taxon>
        <taxon>Plasmodium</taxon>
        <taxon>Plasmodium (Plasmodium)</taxon>
    </lineage>
</organism>
<evidence type="ECO:0000256" key="4">
    <source>
        <dbReference type="ARBA" id="ARBA00022750"/>
    </source>
</evidence>
<dbReference type="PANTHER" id="PTHR47965">
    <property type="entry name" value="ASPARTYL PROTEASE-RELATED"/>
    <property type="match status" value="1"/>
</dbReference>
<feature type="region of interest" description="Disordered" evidence="7">
    <location>
        <begin position="428"/>
        <end position="464"/>
    </location>
</feature>
<evidence type="ECO:0000256" key="5">
    <source>
        <dbReference type="ARBA" id="ARBA00022801"/>
    </source>
</evidence>
<dbReference type="SUPFAM" id="SSF50630">
    <property type="entry name" value="Acid proteases"/>
    <property type="match status" value="1"/>
</dbReference>
<evidence type="ECO:0000256" key="2">
    <source>
        <dbReference type="ARBA" id="ARBA00022670"/>
    </source>
</evidence>
<keyword evidence="4" id="KW-0064">Aspartyl protease</keyword>
<evidence type="ECO:0000256" key="6">
    <source>
        <dbReference type="ARBA" id="ARBA00023145"/>
    </source>
</evidence>
<evidence type="ECO:0000256" key="3">
    <source>
        <dbReference type="ARBA" id="ARBA00022729"/>
    </source>
</evidence>
<evidence type="ECO:0000313" key="9">
    <source>
        <dbReference type="EMBL" id="SBT49620.1"/>
    </source>
</evidence>
<keyword evidence="6" id="KW-0865">Zymogen</keyword>
<dbReference type="PROSITE" id="PS51767">
    <property type="entry name" value="PEPTIDASE_A1"/>
    <property type="match status" value="1"/>
</dbReference>
<proteinExistence type="inferred from homology"/>
<dbReference type="InterPro" id="IPR034164">
    <property type="entry name" value="Pepsin-like_dom"/>
</dbReference>
<dbReference type="AlphaFoldDB" id="A0A1A9A0K3"/>
<name>A0A1A9A0K3_PLAOA</name>
<reference evidence="10" key="1">
    <citation type="submission" date="2016-05" db="EMBL/GenBank/DDBJ databases">
        <authorList>
            <person name="Naeem Raeece"/>
        </authorList>
    </citation>
    <scope>NUCLEOTIDE SEQUENCE [LARGE SCALE GENOMIC DNA]</scope>
</reference>
<dbReference type="InterPro" id="IPR033121">
    <property type="entry name" value="PEPTIDASE_A1"/>
</dbReference>
<feature type="domain" description="Peptidase A1" evidence="8">
    <location>
        <begin position="488"/>
        <end position="904"/>
    </location>
</feature>
<dbReference type="Proteomes" id="UP000078555">
    <property type="component" value="Unassembled WGS sequence"/>
</dbReference>
<gene>
    <name evidence="9" type="ORF">POVWA1_059960</name>
</gene>
<dbReference type="Gene3D" id="2.40.70.10">
    <property type="entry name" value="Acid Proteases"/>
    <property type="match status" value="2"/>
</dbReference>
<sequence>MITSLDVVHELLTTIYSCIFSRKKSDIFKYDILLYIDDYYYFDILKKVSEDIKELDISSVLIEKQDFNTIFHTFCGTRNYIIKNKAYASESEKRIDFLHEILSDLLCLMFQKDTKNKDHDRRKRSIVKTYSFECSRKWIHIEHCLMEIAELCDKKVKLVGDMNENTIRDILNLKGSYFKNEDIIIKHGMSKETENLLNRLIETYNNEYELRFYYIFLNNYLTMQTMLTSTLVNLYSKEIQSIIKKIIKVKKNIYHPITIHDVLSFQYHYIHFNKSSFNSLVTPVKKIKITDSVVERGGIPTEFSKKVILKDVINANISLKEKYNKARKNSEHHVGGKYKVRNYYDYARRANLVHRVFSSLFIIASLALSHSSFYNSMMHYLCSSAFSPKKDESKASDTYRNKRVHFRNDNFLHYGEDRKMSFLNKHEEKKGEGHNKGKKKQQKRQQKEQQKEQPKEQQKKDKSFLHLTMDDEEENFYVLKLNEHNFRWSLPLSMGSEKEKIQLGIVTSTPITALYCSHNEEEREALEMEDMKKLKYDIQKSDDTRYIECKSTNCNDVSKNPTCAPLKDFFQKLEDYNIRKKNCKKKFCDYVSSMTFLNMNKLSDRNLSVCSFNTTIGNDQVKGFYFRDSFFLFDVINSYYTYFGCISESGDLKLNEVLSGVLGLARSINNTVGHSNKRTSIVDTFIFKSISKKKIFGLCFIQGGGFVSFGGYDESVLKKKALPSEIQINMTQLNAHALAEMKNGQSDNEYDIVWLSYSPTTKDIYSLFLKEVKAISGSKSITNAVNAEAIVDSYNYFLSLPLDVTAKIKQFIHDDCADNTNDCSKLIETGIMKLKNVDINKFPKIELVFKDGSVVIDPSDYIINEEDDVYRVLVNSAGVLKLGIPFLLNKYIIFDNEQNKLGVSRSACNPNEREEETSGMDLTLNYDDYAWLEDEQVMLAKSCTYISSLVHI</sequence>
<comment type="similarity">
    <text evidence="1">Belongs to the peptidase A1 family.</text>
</comment>
<keyword evidence="10" id="KW-1185">Reference proteome</keyword>
<keyword evidence="3" id="KW-0732">Signal</keyword>
<dbReference type="CDD" id="cd05471">
    <property type="entry name" value="pepsin_like"/>
    <property type="match status" value="1"/>
</dbReference>
<keyword evidence="2 9" id="KW-0645">Protease</keyword>
<evidence type="ECO:0000256" key="1">
    <source>
        <dbReference type="ARBA" id="ARBA00007447"/>
    </source>
</evidence>
<protein>
    <submittedName>
        <fullName evidence="9">Aspartyl protease, putative</fullName>
    </submittedName>
</protein>
<keyword evidence="5" id="KW-0378">Hydrolase</keyword>
<dbReference type="PANTHER" id="PTHR47965:SF12">
    <property type="entry name" value="ASPARTIC PROTEINASE 3-RELATED"/>
    <property type="match status" value="1"/>
</dbReference>
<evidence type="ECO:0000313" key="10">
    <source>
        <dbReference type="Proteomes" id="UP000078555"/>
    </source>
</evidence>
<evidence type="ECO:0000256" key="7">
    <source>
        <dbReference type="SAM" id="MobiDB-lite"/>
    </source>
</evidence>
<dbReference type="EMBL" id="FLRD01000154">
    <property type="protein sequence ID" value="SBT49620.1"/>
    <property type="molecule type" value="Genomic_DNA"/>
</dbReference>
<evidence type="ECO:0000259" key="8">
    <source>
        <dbReference type="PROSITE" id="PS51767"/>
    </source>
</evidence>
<dbReference type="GO" id="GO:0004190">
    <property type="term" value="F:aspartic-type endopeptidase activity"/>
    <property type="evidence" value="ECO:0007669"/>
    <property type="project" value="UniProtKB-KW"/>
</dbReference>
<accession>A0A1A9A0K3</accession>